<sequence>MKLQTQIPLKKQVHNQIDYSSKVFLLGSCFSENIGRKFEYLKFQSEINPFGILFHPFAIENLIVRAINKGYYSEDELIFHNEQWCCLEAHSKLSSTSKDDLLHRLNAQIDSTHRQIKNSTHIIITLGTSWVYRYITSDKVVANCHKLPQKQFLKELLSVEQITESLEAIIALVRSINSKVNFIFTVSPVRHLKDGFIENTQSKSHLIAAIHNVIEVRKQRCYFPSYEIVMDELRDYRFYDTDMIHPNNLAVDYIWDKFKMIWLTDETLKTLEQVVAILDKKAHQPFNPNSEAHQQFLSQLRLEIEALQSKLPHISF</sequence>
<dbReference type="Proteomes" id="UP001138894">
    <property type="component" value="Unassembled WGS sequence"/>
</dbReference>
<accession>A0A9X1F9P6</accession>
<evidence type="ECO:0000259" key="1">
    <source>
        <dbReference type="Pfam" id="PF08885"/>
    </source>
</evidence>
<dbReference type="Pfam" id="PF08885">
    <property type="entry name" value="GSCFA"/>
    <property type="match status" value="1"/>
</dbReference>
<dbReference type="AlphaFoldDB" id="A0A9X1F9P6"/>
<dbReference type="InterPro" id="IPR014982">
    <property type="entry name" value="GSCFA"/>
</dbReference>
<name>A0A9X1F9P6_9FLAO</name>
<organism evidence="2 3">
    <name type="scientific">Winogradskyella luteola</name>
    <dbReference type="NCBI Taxonomy" id="2828330"/>
    <lineage>
        <taxon>Bacteria</taxon>
        <taxon>Pseudomonadati</taxon>
        <taxon>Bacteroidota</taxon>
        <taxon>Flavobacteriia</taxon>
        <taxon>Flavobacteriales</taxon>
        <taxon>Flavobacteriaceae</taxon>
        <taxon>Winogradskyella</taxon>
    </lineage>
</organism>
<evidence type="ECO:0000313" key="3">
    <source>
        <dbReference type="Proteomes" id="UP001138894"/>
    </source>
</evidence>
<dbReference type="RefSeq" id="WP_218546781.1">
    <property type="nucleotide sequence ID" value="NZ_JAGSPD010000009.1"/>
</dbReference>
<dbReference type="EMBL" id="JAGSPD010000009">
    <property type="protein sequence ID" value="MBV7269895.1"/>
    <property type="molecule type" value="Genomic_DNA"/>
</dbReference>
<keyword evidence="3" id="KW-1185">Reference proteome</keyword>
<reference evidence="2" key="1">
    <citation type="submission" date="2021-04" db="EMBL/GenBank/DDBJ databases">
        <authorList>
            <person name="Pira H."/>
            <person name="Risdian C."/>
            <person name="Wink J."/>
        </authorList>
    </citation>
    <scope>NUCLEOTIDE SEQUENCE</scope>
    <source>
        <strain evidence="2">WHY3</strain>
    </source>
</reference>
<evidence type="ECO:0000313" key="2">
    <source>
        <dbReference type="EMBL" id="MBV7269895.1"/>
    </source>
</evidence>
<feature type="domain" description="GSCFA" evidence="1">
    <location>
        <begin position="22"/>
        <end position="258"/>
    </location>
</feature>
<gene>
    <name evidence="2" type="ORF">KCG49_11920</name>
</gene>
<protein>
    <submittedName>
        <fullName evidence="2">GSCFA domain-containing protein</fullName>
    </submittedName>
</protein>
<comment type="caution">
    <text evidence="2">The sequence shown here is derived from an EMBL/GenBank/DDBJ whole genome shotgun (WGS) entry which is preliminary data.</text>
</comment>
<proteinExistence type="predicted"/>